<evidence type="ECO:0000313" key="1">
    <source>
        <dbReference type="EMBL" id="KAH7923891.1"/>
    </source>
</evidence>
<reference evidence="1" key="1">
    <citation type="journal article" date="2021" name="New Phytol.">
        <title>Evolutionary innovations through gain and loss of genes in the ectomycorrhizal Boletales.</title>
        <authorList>
            <person name="Wu G."/>
            <person name="Miyauchi S."/>
            <person name="Morin E."/>
            <person name="Kuo A."/>
            <person name="Drula E."/>
            <person name="Varga T."/>
            <person name="Kohler A."/>
            <person name="Feng B."/>
            <person name="Cao Y."/>
            <person name="Lipzen A."/>
            <person name="Daum C."/>
            <person name="Hundley H."/>
            <person name="Pangilinan J."/>
            <person name="Johnson J."/>
            <person name="Barry K."/>
            <person name="LaButti K."/>
            <person name="Ng V."/>
            <person name="Ahrendt S."/>
            <person name="Min B."/>
            <person name="Choi I.G."/>
            <person name="Park H."/>
            <person name="Plett J.M."/>
            <person name="Magnuson J."/>
            <person name="Spatafora J.W."/>
            <person name="Nagy L.G."/>
            <person name="Henrissat B."/>
            <person name="Grigoriev I.V."/>
            <person name="Yang Z.L."/>
            <person name="Xu J."/>
            <person name="Martin F.M."/>
        </authorList>
    </citation>
    <scope>NUCLEOTIDE SEQUENCE</scope>
    <source>
        <strain evidence="1">KUC20120723A-06</strain>
    </source>
</reference>
<keyword evidence="2" id="KW-1185">Reference proteome</keyword>
<gene>
    <name evidence="1" type="ORF">BV22DRAFT_1130267</name>
</gene>
<comment type="caution">
    <text evidence="1">The sequence shown here is derived from an EMBL/GenBank/DDBJ whole genome shotgun (WGS) entry which is preliminary data.</text>
</comment>
<dbReference type="Proteomes" id="UP000790709">
    <property type="component" value="Unassembled WGS sequence"/>
</dbReference>
<dbReference type="EMBL" id="MU266439">
    <property type="protein sequence ID" value="KAH7923891.1"/>
    <property type="molecule type" value="Genomic_DNA"/>
</dbReference>
<organism evidence="1 2">
    <name type="scientific">Leucogyrophana mollusca</name>
    <dbReference type="NCBI Taxonomy" id="85980"/>
    <lineage>
        <taxon>Eukaryota</taxon>
        <taxon>Fungi</taxon>
        <taxon>Dikarya</taxon>
        <taxon>Basidiomycota</taxon>
        <taxon>Agaricomycotina</taxon>
        <taxon>Agaricomycetes</taxon>
        <taxon>Agaricomycetidae</taxon>
        <taxon>Boletales</taxon>
        <taxon>Boletales incertae sedis</taxon>
        <taxon>Leucogyrophana</taxon>
    </lineage>
</organism>
<sequence>MAKPEHGQAESSYTSSTFPQRPQQRTTRTKTHRRHSHARSSALSVCPSSSLLSILATIVAASPAVDGSPLPVQTAPPTFLCPLIARDNAGIPSETPVTIPLHVENQQIALPSPTYTPKLKKRRQIADKYVQGNDSRWRKTDAWTLYGSSCCSSTPSTGINDEQAGPTPPASASSSTFYPSSTSTEGSILEDTSVLPAGWPTGSANSSKTESTIILALAIVLAVSICSFMVGCIFWRRKKKRVRVEHDIELKVRQKIRPDDASEDGEREKEARGKLKIWSKATARWKANVRHSARRRRSRRHVFSASKTSRSRSPSLSDLREVSSFSALSPPSSPRPSFASPPDCANPPQSASPLPEREGVLTPVSEDHVPSSTSISPRSSPPAYNPSTIDKRPDTRLRQQTLGTSDHDSTHSSSALVFERCDLPLPEDDHIPYTPSFAAHVATDDKAQLARLEDMASAPPAITADGVGSSTQMMVSAPEWHDEPDDFGDSLPLHASLHLPPLSPAQDSMPPSFPSLPSKADIPSGRFDSLSYSYDDDFVGLEPESEPSAPPFEAHPSEPPSEEYFLEPSAPPMEEDTSSESWHYTEDESSIAFDEESSSHLSRRPSSGRLSPSILTSPPPVQGPVARDGTLPQYHP</sequence>
<evidence type="ECO:0000313" key="2">
    <source>
        <dbReference type="Proteomes" id="UP000790709"/>
    </source>
</evidence>
<proteinExistence type="predicted"/>
<accession>A0ACB8BDX0</accession>
<protein>
    <submittedName>
        <fullName evidence="1">Uncharacterized protein</fullName>
    </submittedName>
</protein>
<name>A0ACB8BDX0_9AGAM</name>